<evidence type="ECO:0000256" key="1">
    <source>
        <dbReference type="ARBA" id="ARBA00008773"/>
    </source>
</evidence>
<dbReference type="InterPro" id="IPR044965">
    <property type="entry name" value="Glyco_hydro_17_plant"/>
</dbReference>
<evidence type="ECO:0000256" key="6">
    <source>
        <dbReference type="RuleBase" id="RU004335"/>
    </source>
</evidence>
<accession>A0A8J5SXD6</accession>
<evidence type="ECO:0000313" key="9">
    <source>
        <dbReference type="EMBL" id="KAG8063756.1"/>
    </source>
</evidence>
<evidence type="ECO:0000256" key="2">
    <source>
        <dbReference type="ARBA" id="ARBA00022729"/>
    </source>
</evidence>
<protein>
    <recommendedName>
        <fullName evidence="8">X8 domain-containing protein</fullName>
    </recommendedName>
</protein>
<sequence>MGPSHRHPPPPPLAPGVLLVVVLLLLPASALPPAAAVGVNWGFSASHPLPATQVVRGILLPNSVPRVRLSAASSDALAALEGTGVAVTVGVPNELLRPLAASTKAAAAWVHDNVTRYSSGIRFEYIAVGDEPFLLNHMQQYQSFVVRAAANIQRALNDAKLSSKMKVVIPCSSDAYQNTSTLPSKAYFRPEVNETMAELLSFLANHSSPFMVELNPFSSFQHKKNLSLDYYLFQLLSHPISDGHIKYDNYFDASIDALITALTKAGFSNMDIIVGRAGWPSDGAVNATPAIAQSFMTGLVNHLTRKSGTPLRPKVLPIETYLFSLLDEDQRSIASGSYERHHGIFTFDGQAKYHVNLGQGSKALKNAPDVDYLPSKWCVLDNNGDMSNVSSSFSVACSSADCTALSPGGSCSELQKIKPHKFRFHFVKLKSLLASRINTSAYLSGHAPASRTIVAPSHVRLALWQAATRVMVCSGRSLPVLPLMMLLLLAVANNAAAVGGARPAPAMGLVGLAERLQLGGEGSQQCWEVLMEIKSCTGEIILFFLNGEAYLGPGCCRAIRVIEQSCWAADAMLSVIGFTPEEGDMLKGYCDAGDGDDAGGRQHGPPPPHAAPVLDCVAPVPAARKSLARHH</sequence>
<keyword evidence="4" id="KW-1015">Disulfide bond</keyword>
<dbReference type="Pfam" id="PF05617">
    <property type="entry name" value="Prolamin_like"/>
    <property type="match status" value="1"/>
</dbReference>
<dbReference type="EMBL" id="JAAALK010000286">
    <property type="protein sequence ID" value="KAG8063756.1"/>
    <property type="molecule type" value="Genomic_DNA"/>
</dbReference>
<reference evidence="9" key="2">
    <citation type="submission" date="2021-02" db="EMBL/GenBank/DDBJ databases">
        <authorList>
            <person name="Kimball J.A."/>
            <person name="Haas M.W."/>
            <person name="Macchietto M."/>
            <person name="Kono T."/>
            <person name="Duquette J."/>
            <person name="Shao M."/>
        </authorList>
    </citation>
    <scope>NUCLEOTIDE SEQUENCE</scope>
    <source>
        <tissue evidence="9">Fresh leaf tissue</tissue>
    </source>
</reference>
<dbReference type="OrthoDB" id="1293114at2759"/>
<keyword evidence="5" id="KW-0326">Glycosidase</keyword>
<gene>
    <name evidence="9" type="ORF">GUJ93_ZPchr0003g18588</name>
</gene>
<dbReference type="AlphaFoldDB" id="A0A8J5SXD6"/>
<feature type="signal peptide" evidence="7">
    <location>
        <begin position="1"/>
        <end position="30"/>
    </location>
</feature>
<organism evidence="9 10">
    <name type="scientific">Zizania palustris</name>
    <name type="common">Northern wild rice</name>
    <dbReference type="NCBI Taxonomy" id="103762"/>
    <lineage>
        <taxon>Eukaryota</taxon>
        <taxon>Viridiplantae</taxon>
        <taxon>Streptophyta</taxon>
        <taxon>Embryophyta</taxon>
        <taxon>Tracheophyta</taxon>
        <taxon>Spermatophyta</taxon>
        <taxon>Magnoliopsida</taxon>
        <taxon>Liliopsida</taxon>
        <taxon>Poales</taxon>
        <taxon>Poaceae</taxon>
        <taxon>BOP clade</taxon>
        <taxon>Oryzoideae</taxon>
        <taxon>Oryzeae</taxon>
        <taxon>Zizaniinae</taxon>
        <taxon>Zizania</taxon>
    </lineage>
</organism>
<dbReference type="InterPro" id="IPR012946">
    <property type="entry name" value="X8"/>
</dbReference>
<dbReference type="FunFam" id="3.20.20.80:FF:000008">
    <property type="entry name" value="Glucan endo-1,3-beta-glucosidase 5"/>
    <property type="match status" value="1"/>
</dbReference>
<evidence type="ECO:0000256" key="3">
    <source>
        <dbReference type="ARBA" id="ARBA00022801"/>
    </source>
</evidence>
<evidence type="ECO:0000256" key="4">
    <source>
        <dbReference type="ARBA" id="ARBA00023157"/>
    </source>
</evidence>
<evidence type="ECO:0000256" key="5">
    <source>
        <dbReference type="ARBA" id="ARBA00023295"/>
    </source>
</evidence>
<evidence type="ECO:0000313" key="10">
    <source>
        <dbReference type="Proteomes" id="UP000729402"/>
    </source>
</evidence>
<keyword evidence="3" id="KW-0378">Hydrolase</keyword>
<dbReference type="InterPro" id="IPR000490">
    <property type="entry name" value="Glyco_hydro_17"/>
</dbReference>
<dbReference type="InterPro" id="IPR008502">
    <property type="entry name" value="Prolamin-like"/>
</dbReference>
<name>A0A8J5SXD6_ZIZPA</name>
<dbReference type="GO" id="GO:0005975">
    <property type="term" value="P:carbohydrate metabolic process"/>
    <property type="evidence" value="ECO:0007669"/>
    <property type="project" value="InterPro"/>
</dbReference>
<dbReference type="GO" id="GO:0004553">
    <property type="term" value="F:hydrolase activity, hydrolyzing O-glycosyl compounds"/>
    <property type="evidence" value="ECO:0007669"/>
    <property type="project" value="InterPro"/>
</dbReference>
<comment type="caution">
    <text evidence="9">The sequence shown here is derived from an EMBL/GenBank/DDBJ whole genome shotgun (WGS) entry which is preliminary data.</text>
</comment>
<keyword evidence="10" id="KW-1185">Reference proteome</keyword>
<dbReference type="Pfam" id="PF00332">
    <property type="entry name" value="Glyco_hydro_17"/>
    <property type="match status" value="1"/>
</dbReference>
<feature type="domain" description="X8" evidence="8">
    <location>
        <begin position="376"/>
        <end position="424"/>
    </location>
</feature>
<comment type="similarity">
    <text evidence="1 6">Belongs to the glycosyl hydrolase 17 family.</text>
</comment>
<dbReference type="SMART" id="SM00768">
    <property type="entry name" value="X8"/>
    <property type="match status" value="1"/>
</dbReference>
<dbReference type="Pfam" id="PF07983">
    <property type="entry name" value="X8"/>
    <property type="match status" value="1"/>
</dbReference>
<proteinExistence type="inferred from homology"/>
<feature type="chain" id="PRO_5035303361" description="X8 domain-containing protein" evidence="7">
    <location>
        <begin position="31"/>
        <end position="631"/>
    </location>
</feature>
<dbReference type="PANTHER" id="PTHR32227">
    <property type="entry name" value="GLUCAN ENDO-1,3-BETA-GLUCOSIDASE BG1-RELATED-RELATED"/>
    <property type="match status" value="1"/>
</dbReference>
<evidence type="ECO:0000259" key="8">
    <source>
        <dbReference type="SMART" id="SM00768"/>
    </source>
</evidence>
<reference evidence="9" key="1">
    <citation type="journal article" date="2021" name="bioRxiv">
        <title>Whole Genome Assembly and Annotation of Northern Wild Rice, Zizania palustris L., Supports a Whole Genome Duplication in the Zizania Genus.</title>
        <authorList>
            <person name="Haas M."/>
            <person name="Kono T."/>
            <person name="Macchietto M."/>
            <person name="Millas R."/>
            <person name="McGilp L."/>
            <person name="Shao M."/>
            <person name="Duquette J."/>
            <person name="Hirsch C.N."/>
            <person name="Kimball J."/>
        </authorList>
    </citation>
    <scope>NUCLEOTIDE SEQUENCE</scope>
    <source>
        <tissue evidence="9">Fresh leaf tissue</tissue>
    </source>
</reference>
<keyword evidence="2 7" id="KW-0732">Signal</keyword>
<evidence type="ECO:0000256" key="7">
    <source>
        <dbReference type="SAM" id="SignalP"/>
    </source>
</evidence>
<dbReference type="Proteomes" id="UP000729402">
    <property type="component" value="Unassembled WGS sequence"/>
</dbReference>